<feature type="compositionally biased region" description="Basic and acidic residues" evidence="7">
    <location>
        <begin position="51"/>
        <end position="61"/>
    </location>
</feature>
<evidence type="ECO:0000259" key="9">
    <source>
        <dbReference type="PROSITE" id="PS51194"/>
    </source>
</evidence>
<dbReference type="GO" id="GO:0016787">
    <property type="term" value="F:hydrolase activity"/>
    <property type="evidence" value="ECO:0007669"/>
    <property type="project" value="UniProtKB-KW"/>
</dbReference>
<evidence type="ECO:0000259" key="8">
    <source>
        <dbReference type="PROSITE" id="PS51192"/>
    </source>
</evidence>
<dbReference type="GO" id="GO:0003723">
    <property type="term" value="F:RNA binding"/>
    <property type="evidence" value="ECO:0007669"/>
    <property type="project" value="InterPro"/>
</dbReference>
<dbReference type="Gene3D" id="3.40.50.300">
    <property type="entry name" value="P-loop containing nucleotide triphosphate hydrolases"/>
    <property type="match status" value="2"/>
</dbReference>
<dbReference type="PANTHER" id="PTHR12131:SF7">
    <property type="entry name" value="EXOSOME RNA HELICASE MTR4"/>
    <property type="match status" value="1"/>
</dbReference>
<dbReference type="Gene3D" id="1.10.3380.30">
    <property type="match status" value="1"/>
</dbReference>
<dbReference type="GO" id="GO:0005524">
    <property type="term" value="F:ATP binding"/>
    <property type="evidence" value="ECO:0007669"/>
    <property type="project" value="UniProtKB-KW"/>
</dbReference>
<dbReference type="Pfam" id="PF13234">
    <property type="entry name" value="MTR4_beta-barrel"/>
    <property type="match status" value="1"/>
</dbReference>
<reference evidence="10" key="1">
    <citation type="submission" date="2022-01" db="UniProtKB">
        <authorList>
            <consortium name="EnsemblMetazoa"/>
        </authorList>
    </citation>
    <scope>IDENTIFICATION</scope>
</reference>
<evidence type="ECO:0000256" key="5">
    <source>
        <dbReference type="ARBA" id="ARBA00022840"/>
    </source>
</evidence>
<dbReference type="GO" id="GO:0000460">
    <property type="term" value="P:maturation of 5.8S rRNA"/>
    <property type="evidence" value="ECO:0007669"/>
    <property type="project" value="TreeGrafter"/>
</dbReference>
<dbReference type="EnsemblMetazoa" id="XM_014386778.2">
    <property type="protein sequence ID" value="XP_014242264.1"/>
    <property type="gene ID" value="LOC106662583"/>
</dbReference>
<dbReference type="OrthoDB" id="64767at2759"/>
<dbReference type="InterPro" id="IPR016438">
    <property type="entry name" value="SKI2-like"/>
</dbReference>
<feature type="region of interest" description="Disordered" evidence="7">
    <location>
        <begin position="1"/>
        <end position="61"/>
    </location>
</feature>
<dbReference type="PROSITE" id="PS51194">
    <property type="entry name" value="HELICASE_CTER"/>
    <property type="match status" value="1"/>
</dbReference>
<comment type="subcellular location">
    <subcellularLocation>
        <location evidence="1">Nucleus</location>
    </subcellularLocation>
</comment>
<dbReference type="KEGG" id="clec:106662583"/>
<dbReference type="SMART" id="SM00487">
    <property type="entry name" value="DEXDc"/>
    <property type="match status" value="1"/>
</dbReference>
<evidence type="ECO:0000256" key="4">
    <source>
        <dbReference type="ARBA" id="ARBA00022806"/>
    </source>
</evidence>
<dbReference type="InterPro" id="IPR050699">
    <property type="entry name" value="RNA-DNA_Helicase"/>
</dbReference>
<feature type="domain" description="Helicase ATP-binding" evidence="8">
    <location>
        <begin position="148"/>
        <end position="304"/>
    </location>
</feature>
<accession>A0A8I6RBQ7</accession>
<dbReference type="Pfam" id="PF00270">
    <property type="entry name" value="DEAD"/>
    <property type="match status" value="1"/>
</dbReference>
<dbReference type="GO" id="GO:0005634">
    <property type="term" value="C:nucleus"/>
    <property type="evidence" value="ECO:0007669"/>
    <property type="project" value="UniProtKB-SubCell"/>
</dbReference>
<feature type="compositionally biased region" description="Basic and acidic residues" evidence="7">
    <location>
        <begin position="15"/>
        <end position="24"/>
    </location>
</feature>
<dbReference type="PANTHER" id="PTHR12131">
    <property type="entry name" value="ATP-DEPENDENT RNA AND DNA HELICASE"/>
    <property type="match status" value="1"/>
</dbReference>
<evidence type="ECO:0000256" key="6">
    <source>
        <dbReference type="ARBA" id="ARBA00023242"/>
    </source>
</evidence>
<dbReference type="OMA" id="IMLKNYN"/>
<dbReference type="SUPFAM" id="SSF52540">
    <property type="entry name" value="P-loop containing nucleoside triphosphate hydrolases"/>
    <property type="match status" value="1"/>
</dbReference>
<dbReference type="Pfam" id="PF08148">
    <property type="entry name" value="DSHCT"/>
    <property type="match status" value="1"/>
</dbReference>
<dbReference type="AlphaFoldDB" id="A0A8I6RBQ7"/>
<evidence type="ECO:0000313" key="10">
    <source>
        <dbReference type="EnsemblMetazoa" id="XP_014242264.1"/>
    </source>
</evidence>
<evidence type="ECO:0008006" key="12">
    <source>
        <dbReference type="Google" id="ProtNLM"/>
    </source>
</evidence>
<sequence length="1042" mass="119344">MDMFNVFEQSSSNRPDQENGKQENRLAVLLGKKREAGKPEETKTKKKRPSERKEEERAMEEDIKQEDFIEPMNSVEETKFKIDQARCDFLSTSSVESPHIKIHVVEALELCLHEVAIPPGIPYKPLIRPKTLLKEYKFLLDPFQKEAIMCIENDESVLVSAHTSSGKTVVGEYSILKSLKLKQRVIYTTPIKALSNQKYREFQEEFQDVGLITGDVTINPSAGCLIMTTEILRNMLYRGSVIIKEVSWVIFDEIHYMRDKERGVVWEETLILLPDNVHYVFLSATIPNARQFAEWVAHIHNQPCHVVYTDYRPTPLQHYIFPVGGDCLHLVVDEKGVFNERNFELAMKLISNPGLVQKTENKVKKGRSNEGKETSCLKIVRMVMEKNLAPAIIFSFSKKDCEVYAMQIAKLDFNTSEEKRLVDEIFQNAMDILSEEDRALPQVENVLPLLRRGIGIHHGGLLPILKETIEVLFSEGLIKALFATETFAMGLNMPARTVVFTATKKFDGHESRSITSGEYIQMSGRAGRRGLDDKGTVIVMMEEMFGPLVGKSLFQGKADALNSAFHLSYNMILNLIRVDDINPEYLLDRSFFQFQNHANIPVLKTELKQVEEKLANIEIKHETDVSSYDRLVKEREQLYKEYVAYIHNPDVIQQFLRPGRLVRIKEMKKEEDFGWAMLLSFKVINSKKKNPAQEPATLTIDVLLMIDPSSSNTDPKKCPKGVTGKLCVITMPHTNIMELSSVCVVLPKDLRTQDNMATASMAYKEVEERFKGKFPILDPVKNMRIQQERFLELDQHIKNLTKRIENHKANQYSDLDKLLSVLDEKNKLLQNKNNIKTEMEKCLSLLHMEELKSRKRVLRRLEFCTETDVIELKGRVACEISSADELLLTEMLFAGIFNDLSPQNATALLSCFVCEEKGTNNSKVPDELIAPLRHTKELAKRILNVCVEAKLDIDKSGYLEQVRPFLAEVVLAWCNGVSFMEVCRISDTFEGNIIRCLRRLEELLRQFIQAAKTLGNQDLEIKFNEGIRMIKRDIVFAASLYL</sequence>
<dbReference type="Pfam" id="PF21408">
    <property type="entry name" value="MTR4-like_stalk"/>
    <property type="match status" value="1"/>
</dbReference>
<keyword evidence="2" id="KW-0547">Nucleotide-binding</keyword>
<dbReference type="InterPro" id="IPR048392">
    <property type="entry name" value="MTR4-like_stalk"/>
</dbReference>
<feature type="compositionally biased region" description="Basic and acidic residues" evidence="7">
    <location>
        <begin position="32"/>
        <end position="43"/>
    </location>
</feature>
<evidence type="ECO:0000256" key="7">
    <source>
        <dbReference type="SAM" id="MobiDB-lite"/>
    </source>
</evidence>
<dbReference type="GO" id="GO:0006401">
    <property type="term" value="P:RNA catabolic process"/>
    <property type="evidence" value="ECO:0007669"/>
    <property type="project" value="InterPro"/>
</dbReference>
<dbReference type="InterPro" id="IPR027417">
    <property type="entry name" value="P-loop_NTPase"/>
</dbReference>
<dbReference type="InterPro" id="IPR001650">
    <property type="entry name" value="Helicase_C-like"/>
</dbReference>
<proteinExistence type="predicted"/>
<dbReference type="GO" id="GO:0003724">
    <property type="term" value="F:RNA helicase activity"/>
    <property type="evidence" value="ECO:0007669"/>
    <property type="project" value="InterPro"/>
</dbReference>
<gene>
    <name evidence="10" type="primary">106662583</name>
</gene>
<dbReference type="InterPro" id="IPR025696">
    <property type="entry name" value="Beta-barrel_MTR4"/>
</dbReference>
<dbReference type="PIRSF" id="PIRSF005198">
    <property type="entry name" value="Antiviral_helicase_SKI2"/>
    <property type="match status" value="1"/>
</dbReference>
<evidence type="ECO:0000256" key="3">
    <source>
        <dbReference type="ARBA" id="ARBA00022801"/>
    </source>
</evidence>
<dbReference type="InterPro" id="IPR014001">
    <property type="entry name" value="Helicase_ATP-bd"/>
</dbReference>
<evidence type="ECO:0000313" key="11">
    <source>
        <dbReference type="Proteomes" id="UP000494040"/>
    </source>
</evidence>
<dbReference type="SMART" id="SM01142">
    <property type="entry name" value="DSHCT"/>
    <property type="match status" value="1"/>
</dbReference>
<keyword evidence="3" id="KW-0378">Hydrolase</keyword>
<dbReference type="PROSITE" id="PS51192">
    <property type="entry name" value="HELICASE_ATP_BIND_1"/>
    <property type="match status" value="1"/>
</dbReference>
<keyword evidence="5" id="KW-0067">ATP-binding</keyword>
<dbReference type="Gene3D" id="2.40.30.300">
    <property type="match status" value="1"/>
</dbReference>
<keyword evidence="6" id="KW-0539">Nucleus</keyword>
<dbReference type="Proteomes" id="UP000494040">
    <property type="component" value="Unassembled WGS sequence"/>
</dbReference>
<evidence type="ECO:0000256" key="1">
    <source>
        <dbReference type="ARBA" id="ARBA00004123"/>
    </source>
</evidence>
<protein>
    <recommendedName>
        <fullName evidence="12">Superkiller viralicidic activity 2-like 2</fullName>
    </recommendedName>
</protein>
<dbReference type="Pfam" id="PF00271">
    <property type="entry name" value="Helicase_C"/>
    <property type="match status" value="1"/>
</dbReference>
<dbReference type="FunFam" id="3.40.50.300:FF:000083">
    <property type="entry name" value="ATP-dependent RNA helicase DOB1"/>
    <property type="match status" value="1"/>
</dbReference>
<dbReference type="CDD" id="cd18024">
    <property type="entry name" value="DEXHc_Mtr4-like"/>
    <property type="match status" value="1"/>
</dbReference>
<dbReference type="InterPro" id="IPR011545">
    <property type="entry name" value="DEAD/DEAH_box_helicase_dom"/>
</dbReference>
<keyword evidence="11" id="KW-1185">Reference proteome</keyword>
<keyword evidence="4" id="KW-0347">Helicase</keyword>
<dbReference type="FunFam" id="3.40.50.300:FF:000141">
    <property type="entry name" value="ATP-dependent RNA helicase DOB1"/>
    <property type="match status" value="1"/>
</dbReference>
<name>A0A8I6RBQ7_CIMLE</name>
<dbReference type="SMART" id="SM00490">
    <property type="entry name" value="HELICc"/>
    <property type="match status" value="1"/>
</dbReference>
<dbReference type="CDD" id="cd18795">
    <property type="entry name" value="SF2_C_Ski2"/>
    <property type="match status" value="1"/>
</dbReference>
<feature type="domain" description="Helicase C-terminal" evidence="9">
    <location>
        <begin position="407"/>
        <end position="576"/>
    </location>
</feature>
<evidence type="ECO:0000256" key="2">
    <source>
        <dbReference type="ARBA" id="ARBA00022741"/>
    </source>
</evidence>
<dbReference type="InterPro" id="IPR012961">
    <property type="entry name" value="Ski2/MTR4_C"/>
</dbReference>
<organism evidence="10 11">
    <name type="scientific">Cimex lectularius</name>
    <name type="common">Bed bug</name>
    <name type="synonym">Acanthia lectularia</name>
    <dbReference type="NCBI Taxonomy" id="79782"/>
    <lineage>
        <taxon>Eukaryota</taxon>
        <taxon>Metazoa</taxon>
        <taxon>Ecdysozoa</taxon>
        <taxon>Arthropoda</taxon>
        <taxon>Hexapoda</taxon>
        <taxon>Insecta</taxon>
        <taxon>Pterygota</taxon>
        <taxon>Neoptera</taxon>
        <taxon>Paraneoptera</taxon>
        <taxon>Hemiptera</taxon>
        <taxon>Heteroptera</taxon>
        <taxon>Panheteroptera</taxon>
        <taxon>Cimicomorpha</taxon>
        <taxon>Cimicidae</taxon>
        <taxon>Cimex</taxon>
    </lineage>
</organism>